<evidence type="ECO:0000313" key="1">
    <source>
        <dbReference type="EMBL" id="MBB5031842.1"/>
    </source>
</evidence>
<evidence type="ECO:0000313" key="2">
    <source>
        <dbReference type="Proteomes" id="UP000590740"/>
    </source>
</evidence>
<dbReference type="Gene3D" id="1.25.40.10">
    <property type="entry name" value="Tetratricopeptide repeat domain"/>
    <property type="match status" value="1"/>
</dbReference>
<dbReference type="Proteomes" id="UP000590740">
    <property type="component" value="Unassembled WGS sequence"/>
</dbReference>
<reference evidence="1 2" key="1">
    <citation type="submission" date="2020-08" db="EMBL/GenBank/DDBJ databases">
        <title>Genomic Encyclopedia of Type Strains, Phase IV (KMG-IV): sequencing the most valuable type-strain genomes for metagenomic binning, comparative biology and taxonomic classification.</title>
        <authorList>
            <person name="Goeker M."/>
        </authorList>
    </citation>
    <scope>NUCLEOTIDE SEQUENCE [LARGE SCALE GENOMIC DNA]</scope>
    <source>
        <strain evidence="1 2">DSM 12252</strain>
    </source>
</reference>
<dbReference type="InterPro" id="IPR011990">
    <property type="entry name" value="TPR-like_helical_dom_sf"/>
</dbReference>
<comment type="caution">
    <text evidence="1">The sequence shown here is derived from an EMBL/GenBank/DDBJ whole genome shotgun (WGS) entry which is preliminary data.</text>
</comment>
<protein>
    <submittedName>
        <fullName evidence="1">Tetratricopeptide (TPR) repeat protein</fullName>
    </submittedName>
</protein>
<organism evidence="1 2">
    <name type="scientific">Prosthecobacter vanneervenii</name>
    <dbReference type="NCBI Taxonomy" id="48466"/>
    <lineage>
        <taxon>Bacteria</taxon>
        <taxon>Pseudomonadati</taxon>
        <taxon>Verrucomicrobiota</taxon>
        <taxon>Verrucomicrobiia</taxon>
        <taxon>Verrucomicrobiales</taxon>
        <taxon>Verrucomicrobiaceae</taxon>
        <taxon>Prosthecobacter</taxon>
    </lineage>
</organism>
<gene>
    <name evidence="1" type="ORF">HNQ65_001410</name>
</gene>
<sequence length="1637" mass="183176">MEEHLLRPTQALAAWKKACASPQNVTALIQLGLAHALAHQRQFDEAVKVLEEMDAAKADMHCVQEAVWLLHSMATESGQQAQAALLTLPQRMVEKRPDDTELKLLLARLPPARGFSPETTRSAKEALSQAKDAPSKLAWRLVVLDSEIQQEKNLEAAKEALQGLVESKPNSEEEWQLLGRLTRALQQGRRNPSKEGIPKEEELAGQFKDRPAVVRRMAICLRAAGATDTAQKVLSLLNEDAGARKLISDWEEKDWREPQLIERPRMAAVSKVEDSGIQAAAPAWQAEVKKLAPEARLKKLLELWKANPQDHAAALQLIERFCSYDRKWKQAEMQQVILRTHFACADSTARRAWWRQLALKQIHTGMRMAPISDVAAGWWHSVRWRMGENIEYWEALTQSQNRYYPPSLLEAARLAPENEGTKFDLAKALWRNGAVEEALHLMDGLTTPHLRKVAHLETAVIDLFQGRLHAATKTIFTMAGDEALDATMAETLSLGLMAWREWADAVDFLAAQRQRFPADYRLAALHGLALRGAGEPDKAAEVFLEMGGFEQEITSTQGYGRFEELGMMSAPTEDSGNYLQEKWEQMQRAVINAQREDLGLRPWTDQQEQEKNGYYGTSYFNPVTPPRVQYAAAWGMAHLFILMAELPEAQRQAWAERARMARLPMPELLVAGRMLQEKSDEARLALDPAWLEQHLDLPWVGTLWVQMATRREPLGPVSSELALRASQVNLETHVPTALKAALLACRLAPQNPAALDAVAAALARGKPDNAASLISQMAMDLGQIPLEVRRKVAQQLIKELNALSQKVTDITRLARMHREMLQCALWLGEWETAAREADAALASRAREPLWEDPFPAEKWIESTLASPFVLKEFPNRLSGELQYYLRMAPEKELIKAEETASFLAAGAKIQDWLFKIQWQLAGGDESAAKKMVPVWLKAQPENGDALQAAAGLATAEQDLPRALDLLHARMQVQKKPEERQLAQIIYLMAGTYRGERREGMTEKPPAPPPAAHVKRLQAVAAELLPRLQKIPNGQRAPWAEILRGLGLLAEADTLRDKPNKKAEFLEHIWNGENNAYFNLLQQSLNQANDLPFSDDVVWVVEHQQATPTAATVEVLVRLLRNEADRRFFDKDGYRGQLERWQRIIVPKGLAKSVLAAADPGKAPTWRRLVQAVQAAEACEDWEQAIAWATEALELETDNSTLKAVIAGARLRSPSGDPDNLVEALKTQPPAEAYRNLYTMLKTAQATTDCDQRLKLAGAVVRLARQQPSILTPKEGSRGWTVSSTFALLADAVKNEAGGIVSPELYPELEPFNHSDPNPNAAANPASANEMAARKKLFVEFCKLSLKHPEWLGETLHYLLMAYVADQQPDAAALVDSIKQGLAEKPELTFDYLHELSQFESRVSSGPRLRLAELGLQMLDAIYGKPSPLPYRNLDSDGLTKIIAGAIPPGNDRHHLWALWECPLDLKELYTAEQLTLNRARRALMDQYWQASKPLPQLRRLLFPTWAAYRLHFVDKIDEVLAVARELASDAPNDYSLLREFAHRAVESYENPHHVLAAELMEALLHDQSSKLNPEKVKEPVNSIIRVLTLGRDHQAAPMPPLSATPEEAEKLLSLTLQARRRAVLARLTELMGKTVGS</sequence>
<dbReference type="SUPFAM" id="SSF48452">
    <property type="entry name" value="TPR-like"/>
    <property type="match status" value="2"/>
</dbReference>
<proteinExistence type="predicted"/>
<keyword evidence="2" id="KW-1185">Reference proteome</keyword>
<name>A0A7W7Y9D8_9BACT</name>
<dbReference type="RefSeq" id="WP_184338778.1">
    <property type="nucleotide sequence ID" value="NZ_JACHIG010000002.1"/>
</dbReference>
<dbReference type="EMBL" id="JACHIG010000002">
    <property type="protein sequence ID" value="MBB5031842.1"/>
    <property type="molecule type" value="Genomic_DNA"/>
</dbReference>
<accession>A0A7W7Y9D8</accession>